<accession>A0A6M3ZP08</accession>
<dbReference type="RefSeq" id="WP_006461600.1">
    <property type="nucleotide sequence ID" value="NZ_CP008956.1"/>
</dbReference>
<proteinExistence type="predicted"/>
<dbReference type="AlphaFoldDB" id="A0A6M3ZP08"/>
<name>A0A6M3ZP08_9BURK</name>
<protein>
    <recommendedName>
        <fullName evidence="4">CopG family transcriptional regulator</fullName>
    </recommendedName>
</protein>
<reference evidence="1 3" key="1">
    <citation type="journal article" date="2012" name="J. Bacteriol.">
        <title>Genome sequence of the pathogenic Herbaspirillum seropedicae strain Os34, isolated from rice roots.</title>
        <authorList>
            <person name="Ye W."/>
            <person name="Ye S."/>
            <person name="Liu J."/>
            <person name="Chang S."/>
            <person name="Chen M."/>
            <person name="Zhu B."/>
            <person name="Guo L."/>
            <person name="An Q."/>
        </authorList>
    </citation>
    <scope>NUCLEOTIDE SEQUENCE [LARGE SCALE GENOMIC DNA]</scope>
    <source>
        <strain evidence="1 3">Os34</strain>
    </source>
</reference>
<dbReference type="EMBL" id="CP008956">
    <property type="protein sequence ID" value="QJQ02502.1"/>
    <property type="molecule type" value="Genomic_DNA"/>
</dbReference>
<gene>
    <name evidence="1" type="ORF">C798_07975</name>
    <name evidence="2" type="ORF">C798_20410</name>
</gene>
<reference evidence="1" key="2">
    <citation type="submission" date="2017-10" db="EMBL/GenBank/DDBJ databases">
        <title>Complete genome sequence of Herbaspirillum rubrisubalbicans Os34.</title>
        <authorList>
            <person name="Chen M."/>
            <person name="An Q."/>
        </authorList>
    </citation>
    <scope>NUCLEOTIDE SEQUENCE</scope>
    <source>
        <strain evidence="1">Os34</strain>
    </source>
</reference>
<organism evidence="1 3">
    <name type="scientific">Herbaspirillum rubrisubalbicans Os34</name>
    <dbReference type="NCBI Taxonomy" id="1235827"/>
    <lineage>
        <taxon>Bacteria</taxon>
        <taxon>Pseudomonadati</taxon>
        <taxon>Pseudomonadota</taxon>
        <taxon>Betaproteobacteria</taxon>
        <taxon>Burkholderiales</taxon>
        <taxon>Oxalobacteraceae</taxon>
        <taxon>Herbaspirillum</taxon>
    </lineage>
</organism>
<evidence type="ECO:0000313" key="3">
    <source>
        <dbReference type="Proteomes" id="UP000501648"/>
    </source>
</evidence>
<dbReference type="Proteomes" id="UP000501648">
    <property type="component" value="Chromosome"/>
</dbReference>
<evidence type="ECO:0000313" key="2">
    <source>
        <dbReference type="EMBL" id="QJQ02502.1"/>
    </source>
</evidence>
<dbReference type="EMBL" id="CP008956">
    <property type="protein sequence ID" value="QJQ00171.1"/>
    <property type="molecule type" value="Genomic_DNA"/>
</dbReference>
<evidence type="ECO:0000313" key="1">
    <source>
        <dbReference type="EMBL" id="QJQ00171.1"/>
    </source>
</evidence>
<sequence>MYDDPRKIRHRRIVVRVNDDNYDIMKALAQYQGENLATLAHDLLMHQAIALAQSYSMPILSEQNVQAKALTSHFSVPRNA</sequence>
<evidence type="ECO:0008006" key="4">
    <source>
        <dbReference type="Google" id="ProtNLM"/>
    </source>
</evidence>